<protein>
    <submittedName>
        <fullName evidence="1">DUF3135 domain-containing protein</fullName>
    </submittedName>
</protein>
<reference evidence="2" key="1">
    <citation type="journal article" date="2019" name="Int. J. Syst. Evol. Microbiol.">
        <title>The Global Catalogue of Microorganisms (GCM) 10K type strain sequencing project: providing services to taxonomists for standard genome sequencing and annotation.</title>
        <authorList>
            <consortium name="The Broad Institute Genomics Platform"/>
            <consortium name="The Broad Institute Genome Sequencing Center for Infectious Disease"/>
            <person name="Wu L."/>
            <person name="Ma J."/>
        </authorList>
    </citation>
    <scope>NUCLEOTIDE SEQUENCE [LARGE SCALE GENOMIC DNA]</scope>
    <source>
        <strain evidence="2">CECT 8570</strain>
    </source>
</reference>
<sequence>MKLPNFDQLRTLAECEPEALESLRTELINAVIDQANGETKQRLRGLQFQIDAQRQLHKSPLGACIKISRMMTESFHQMIDRLNQPDTAKPAKNAKIYRLALMESEQ</sequence>
<dbReference type="EMBL" id="JBHSCX010000021">
    <property type="protein sequence ID" value="MFC4363908.1"/>
    <property type="molecule type" value="Genomic_DNA"/>
</dbReference>
<keyword evidence="2" id="KW-1185">Reference proteome</keyword>
<dbReference type="RefSeq" id="WP_290263135.1">
    <property type="nucleotide sequence ID" value="NZ_JAUFQG010000004.1"/>
</dbReference>
<dbReference type="Pfam" id="PF11333">
    <property type="entry name" value="DUF3135"/>
    <property type="match status" value="1"/>
</dbReference>
<evidence type="ECO:0000313" key="2">
    <source>
        <dbReference type="Proteomes" id="UP001595840"/>
    </source>
</evidence>
<dbReference type="Proteomes" id="UP001595840">
    <property type="component" value="Unassembled WGS sequence"/>
</dbReference>
<dbReference type="InterPro" id="IPR021482">
    <property type="entry name" value="DUF3135"/>
</dbReference>
<proteinExistence type="predicted"/>
<gene>
    <name evidence="1" type="ORF">ACFOX3_16440</name>
</gene>
<name>A0ABV8V889_9GAMM</name>
<comment type="caution">
    <text evidence="1">The sequence shown here is derived from an EMBL/GenBank/DDBJ whole genome shotgun (WGS) entry which is preliminary data.</text>
</comment>
<evidence type="ECO:0000313" key="1">
    <source>
        <dbReference type="EMBL" id="MFC4363908.1"/>
    </source>
</evidence>
<accession>A0ABV8V889</accession>
<organism evidence="1 2">
    <name type="scientific">Simiduia curdlanivorans</name>
    <dbReference type="NCBI Taxonomy" id="1492769"/>
    <lineage>
        <taxon>Bacteria</taxon>
        <taxon>Pseudomonadati</taxon>
        <taxon>Pseudomonadota</taxon>
        <taxon>Gammaproteobacteria</taxon>
        <taxon>Cellvibrionales</taxon>
        <taxon>Cellvibrionaceae</taxon>
        <taxon>Simiduia</taxon>
    </lineage>
</organism>